<accession>A0A8H7CEE4</accession>
<dbReference type="Gene3D" id="4.10.240.10">
    <property type="entry name" value="Zn(2)-C6 fungal-type DNA-binding domain"/>
    <property type="match status" value="1"/>
</dbReference>
<dbReference type="EMBL" id="JACAZI010000029">
    <property type="protein sequence ID" value="KAF7333416.1"/>
    <property type="molecule type" value="Genomic_DNA"/>
</dbReference>
<dbReference type="SMART" id="SM00066">
    <property type="entry name" value="GAL4"/>
    <property type="match status" value="1"/>
</dbReference>
<evidence type="ECO:0000256" key="1">
    <source>
        <dbReference type="ARBA" id="ARBA00004123"/>
    </source>
</evidence>
<dbReference type="CDD" id="cd00067">
    <property type="entry name" value="GAL4"/>
    <property type="match status" value="1"/>
</dbReference>
<dbReference type="GO" id="GO:0005634">
    <property type="term" value="C:nucleus"/>
    <property type="evidence" value="ECO:0007669"/>
    <property type="project" value="UniProtKB-SubCell"/>
</dbReference>
<dbReference type="GO" id="GO:0000981">
    <property type="term" value="F:DNA-binding transcription factor activity, RNA polymerase II-specific"/>
    <property type="evidence" value="ECO:0007669"/>
    <property type="project" value="InterPro"/>
</dbReference>
<dbReference type="PROSITE" id="PS00463">
    <property type="entry name" value="ZN2_CY6_FUNGAL_1"/>
    <property type="match status" value="1"/>
</dbReference>
<comment type="caution">
    <text evidence="7">The sequence shown here is derived from an EMBL/GenBank/DDBJ whole genome shotgun (WGS) entry which is preliminary data.</text>
</comment>
<keyword evidence="5" id="KW-0539">Nucleus</keyword>
<dbReference type="CDD" id="cd12148">
    <property type="entry name" value="fungal_TF_MHR"/>
    <property type="match status" value="1"/>
</dbReference>
<dbReference type="OrthoDB" id="2309723at2759"/>
<gene>
    <name evidence="7" type="ORF">MVEN_02357400</name>
</gene>
<dbReference type="Pfam" id="PF00172">
    <property type="entry name" value="Zn_clus"/>
    <property type="match status" value="1"/>
</dbReference>
<keyword evidence="4" id="KW-0804">Transcription</keyword>
<evidence type="ECO:0000313" key="7">
    <source>
        <dbReference type="EMBL" id="KAF7333416.1"/>
    </source>
</evidence>
<organism evidence="7 8">
    <name type="scientific">Mycena venus</name>
    <dbReference type="NCBI Taxonomy" id="2733690"/>
    <lineage>
        <taxon>Eukaryota</taxon>
        <taxon>Fungi</taxon>
        <taxon>Dikarya</taxon>
        <taxon>Basidiomycota</taxon>
        <taxon>Agaricomycotina</taxon>
        <taxon>Agaricomycetes</taxon>
        <taxon>Agaricomycetidae</taxon>
        <taxon>Agaricales</taxon>
        <taxon>Marasmiineae</taxon>
        <taxon>Mycenaceae</taxon>
        <taxon>Mycena</taxon>
    </lineage>
</organism>
<dbReference type="InterPro" id="IPR050815">
    <property type="entry name" value="TF_fung"/>
</dbReference>
<comment type="subcellular location">
    <subcellularLocation>
        <location evidence="1">Nucleus</location>
    </subcellularLocation>
</comment>
<dbReference type="PANTHER" id="PTHR47338:SF29">
    <property type="entry name" value="ZN(2)-C6 FUNGAL-TYPE DOMAIN-CONTAINING PROTEIN"/>
    <property type="match status" value="1"/>
</dbReference>
<evidence type="ECO:0000259" key="6">
    <source>
        <dbReference type="PROSITE" id="PS50048"/>
    </source>
</evidence>
<dbReference type="PANTHER" id="PTHR47338">
    <property type="entry name" value="ZN(II)2CYS6 TRANSCRIPTION FACTOR (EUROFUNG)-RELATED"/>
    <property type="match status" value="1"/>
</dbReference>
<evidence type="ECO:0000256" key="4">
    <source>
        <dbReference type="ARBA" id="ARBA00023163"/>
    </source>
</evidence>
<feature type="domain" description="Zn(2)-C6 fungal-type" evidence="6">
    <location>
        <begin position="94"/>
        <end position="126"/>
    </location>
</feature>
<evidence type="ECO:0000256" key="5">
    <source>
        <dbReference type="ARBA" id="ARBA00023242"/>
    </source>
</evidence>
<proteinExistence type="predicted"/>
<name>A0A8H7CEE4_9AGAR</name>
<keyword evidence="8" id="KW-1185">Reference proteome</keyword>
<evidence type="ECO:0000313" key="8">
    <source>
        <dbReference type="Proteomes" id="UP000620124"/>
    </source>
</evidence>
<evidence type="ECO:0000256" key="2">
    <source>
        <dbReference type="ARBA" id="ARBA00022723"/>
    </source>
</evidence>
<dbReference type="AlphaFoldDB" id="A0A8H7CEE4"/>
<dbReference type="Proteomes" id="UP000620124">
    <property type="component" value="Unassembled WGS sequence"/>
</dbReference>
<dbReference type="GO" id="GO:0008270">
    <property type="term" value="F:zinc ion binding"/>
    <property type="evidence" value="ECO:0007669"/>
    <property type="project" value="InterPro"/>
</dbReference>
<dbReference type="PROSITE" id="PS50048">
    <property type="entry name" value="ZN2_CY6_FUNGAL_2"/>
    <property type="match status" value="1"/>
</dbReference>
<dbReference type="InterPro" id="IPR001138">
    <property type="entry name" value="Zn2Cys6_DnaBD"/>
</dbReference>
<dbReference type="SUPFAM" id="SSF57701">
    <property type="entry name" value="Zn2/Cys6 DNA-binding domain"/>
    <property type="match status" value="1"/>
</dbReference>
<evidence type="ECO:0000256" key="3">
    <source>
        <dbReference type="ARBA" id="ARBA00023015"/>
    </source>
</evidence>
<keyword evidence="2" id="KW-0479">Metal-binding</keyword>
<protein>
    <submittedName>
        <fullName evidence="7">Fungal-trans domain-containing protein</fullName>
    </submittedName>
</protein>
<keyword evidence="3" id="KW-0805">Transcription regulation</keyword>
<dbReference type="InterPro" id="IPR036864">
    <property type="entry name" value="Zn2-C6_fun-type_DNA-bd_sf"/>
</dbReference>
<reference evidence="7" key="1">
    <citation type="submission" date="2020-05" db="EMBL/GenBank/DDBJ databases">
        <title>Mycena genomes resolve the evolution of fungal bioluminescence.</title>
        <authorList>
            <person name="Tsai I.J."/>
        </authorList>
    </citation>
    <scope>NUCLEOTIDE SEQUENCE</scope>
    <source>
        <strain evidence="7">CCC161011</strain>
    </source>
</reference>
<sequence>MKMFGVPTADTLPRLSQMLSDSWRIGSCLAVSDCSSIVRAARRMPLVVSVVHLVERMSEYSLSQLQTVSTGANLASWYLYFSISFDLPSPKPKACINCKRRKIRCDGERPKCGPCSRSIGFQDCEYPEDGPTRTQILEEQITLLQARIEELEKPKNLRTTLSLHSPYAGERRSASLPALSWGGSSVHLPMAHSELSSRTSSPLSLPSEASHHHILSFLDLISRQETPLVELDALVHNFLRHSSQFGFFLNVDSFREAAMNQNGERPAAGLLDVVYLFAIHLSGSEEVSAHEVNYRSRALRTAADTLSGTHYNTVLHSIQAEGLHRIRSADPHATGGPLGPAFHSLAPPRDAIEECERINAFWTVLTLNNCWTTADGSPSNISYTVPDARIDTPWPLDINTSDVHTQALPDSSIGTVTTFLANLPDSGVSEAALHAKAGILFEQASRLASHYRPNILNNEQLNQFYLSFNSIDAVIEGFKLNIPTVQPHSTREMLVIHCLAHVATIQLHNPFVIDVDASRLRVLSSARTIVADLIQASVNEFVYINPIMGTLLMATCQVFITELVRVRPHRPLDSPSLPEKRTLMDAIETVLAVMNVFAPGCKLMDSQLVTMQQLYHAILD</sequence>